<accession>A0ABS3RWW5</accession>
<evidence type="ECO:0000313" key="1">
    <source>
        <dbReference type="EMBL" id="MBO2460539.1"/>
    </source>
</evidence>
<comment type="caution">
    <text evidence="1">The sequence shown here is derived from an EMBL/GenBank/DDBJ whole genome shotgun (WGS) entry which is preliminary data.</text>
</comment>
<name>A0ABS3RWW5_9ACTN</name>
<dbReference type="Proteomes" id="UP000680206">
    <property type="component" value="Unassembled WGS sequence"/>
</dbReference>
<sequence length="55" mass="6540">MRHRIFPALTTLRQVSGYSIPEAIEKFDARYNYLRETRPDGFTVGPEEYGRHFYS</sequence>
<organism evidence="1 2">
    <name type="scientific">Actinomadura violacea</name>
    <dbReference type="NCBI Taxonomy" id="2819934"/>
    <lineage>
        <taxon>Bacteria</taxon>
        <taxon>Bacillati</taxon>
        <taxon>Actinomycetota</taxon>
        <taxon>Actinomycetes</taxon>
        <taxon>Streptosporangiales</taxon>
        <taxon>Thermomonosporaceae</taxon>
        <taxon>Actinomadura</taxon>
    </lineage>
</organism>
<gene>
    <name evidence="1" type="ORF">J4709_23430</name>
</gene>
<keyword evidence="2" id="KW-1185">Reference proteome</keyword>
<proteinExistence type="predicted"/>
<evidence type="ECO:0000313" key="2">
    <source>
        <dbReference type="Proteomes" id="UP000680206"/>
    </source>
</evidence>
<dbReference type="EMBL" id="JAGEPF010000014">
    <property type="protein sequence ID" value="MBO2460539.1"/>
    <property type="molecule type" value="Genomic_DNA"/>
</dbReference>
<protein>
    <submittedName>
        <fullName evidence="1">Uncharacterized protein</fullName>
    </submittedName>
</protein>
<reference evidence="1 2" key="1">
    <citation type="submission" date="2021-03" db="EMBL/GenBank/DDBJ databases">
        <title>Actinomadura violae sp. nov., isolated from lichen in Thailand.</title>
        <authorList>
            <person name="Kanchanasin P."/>
            <person name="Saeng-In P."/>
            <person name="Phongsopitanun W."/>
            <person name="Yuki M."/>
            <person name="Kudo T."/>
            <person name="Ohkuma M."/>
            <person name="Tanasupawat S."/>
        </authorList>
    </citation>
    <scope>NUCLEOTIDE SEQUENCE [LARGE SCALE GENOMIC DNA]</scope>
    <source>
        <strain evidence="1 2">LCR2-06</strain>
    </source>
</reference>
<dbReference type="RefSeq" id="WP_208243917.1">
    <property type="nucleotide sequence ID" value="NZ_JAGEPF010000014.1"/>
</dbReference>